<dbReference type="NCBIfam" id="TIGR03446">
    <property type="entry name" value="mycothiol_Mca"/>
    <property type="match status" value="1"/>
</dbReference>
<comment type="catalytic activity">
    <reaction evidence="2">
        <text>mycothiol S-conjugate + H2O = an N-acetyl-L-cysteine-S-conjugate + 1D-myo-inositol 2-amino-2-deoxy-alpha-D-glucopyranoside</text>
        <dbReference type="Rhea" id="RHEA:36543"/>
        <dbReference type="ChEBI" id="CHEBI:15377"/>
        <dbReference type="ChEBI" id="CHEBI:58718"/>
        <dbReference type="ChEBI" id="CHEBI:58886"/>
        <dbReference type="ChEBI" id="CHEBI:59633"/>
        <dbReference type="EC" id="3.5.1.115"/>
    </reaction>
</comment>
<dbReference type="SUPFAM" id="SSF102588">
    <property type="entry name" value="LmbE-like"/>
    <property type="match status" value="1"/>
</dbReference>
<dbReference type="InterPro" id="IPR017811">
    <property type="entry name" value="Mca"/>
</dbReference>
<dbReference type="PANTHER" id="PTHR12993:SF11">
    <property type="entry name" value="N-ACETYLGLUCOSAMINYL-PHOSPHATIDYLINOSITOL DE-N-ACETYLASE"/>
    <property type="match status" value="1"/>
</dbReference>
<comment type="similarity">
    <text evidence="2">Belongs to the MshB deacetylase family. Mca subfamily.</text>
</comment>
<organism evidence="4 5">
    <name type="scientific">Nesterenkonia sandarakina</name>
    <dbReference type="NCBI Taxonomy" id="272918"/>
    <lineage>
        <taxon>Bacteria</taxon>
        <taxon>Bacillati</taxon>
        <taxon>Actinomycetota</taxon>
        <taxon>Actinomycetes</taxon>
        <taxon>Micrococcales</taxon>
        <taxon>Micrococcaceae</taxon>
        <taxon>Nesterenkonia</taxon>
    </lineage>
</organism>
<dbReference type="PANTHER" id="PTHR12993">
    <property type="entry name" value="N-ACETYLGLUCOSAMINYL-PHOSPHATIDYLINOSITOL DE-N-ACETYLASE-RELATED"/>
    <property type="match status" value="1"/>
</dbReference>
<dbReference type="AlphaFoldDB" id="A0A7Z0J2E5"/>
<proteinExistence type="inferred from homology"/>
<gene>
    <name evidence="2" type="primary">mca</name>
    <name evidence="4" type="ORF">HNR11_000172</name>
</gene>
<dbReference type="InterPro" id="IPR003737">
    <property type="entry name" value="GlcNAc_PI_deacetylase-related"/>
</dbReference>
<comment type="caution">
    <text evidence="4">The sequence shown here is derived from an EMBL/GenBank/DDBJ whole genome shotgun (WGS) entry which is preliminary data.</text>
</comment>
<dbReference type="Proteomes" id="UP000560069">
    <property type="component" value="Unassembled WGS sequence"/>
</dbReference>
<dbReference type="GO" id="GO:0010127">
    <property type="term" value="P:mycothiol-dependent detoxification"/>
    <property type="evidence" value="ECO:0007669"/>
    <property type="project" value="UniProtKB-UniRule"/>
</dbReference>
<feature type="binding site" evidence="2">
    <location>
        <position position="220"/>
    </location>
    <ligand>
        <name>Zn(2+)</name>
        <dbReference type="ChEBI" id="CHEBI:29105"/>
    </ligand>
</feature>
<keyword evidence="5" id="KW-1185">Reference proteome</keyword>
<feature type="compositionally biased region" description="Polar residues" evidence="3">
    <location>
        <begin position="1"/>
        <end position="10"/>
    </location>
</feature>
<feature type="binding site" evidence="2">
    <location>
        <position position="89"/>
    </location>
    <ligand>
        <name>Zn(2+)</name>
        <dbReference type="ChEBI" id="CHEBI:29105"/>
    </ligand>
</feature>
<keyword evidence="2" id="KW-0479">Metal-binding</keyword>
<evidence type="ECO:0000313" key="5">
    <source>
        <dbReference type="Proteomes" id="UP000560069"/>
    </source>
</evidence>
<keyword evidence="1 2" id="KW-0862">Zinc</keyword>
<keyword evidence="2 4" id="KW-0378">Hydrolase</keyword>
<dbReference type="GO" id="GO:0010126">
    <property type="term" value="P:mycothiol metabolic process"/>
    <property type="evidence" value="ECO:0007669"/>
    <property type="project" value="UniProtKB-UniRule"/>
</dbReference>
<dbReference type="Gene3D" id="3.40.50.10320">
    <property type="entry name" value="LmbE-like"/>
    <property type="match status" value="1"/>
</dbReference>
<protein>
    <recommendedName>
        <fullName evidence="2">Mycothiol S-conjugate amidase</fullName>
        <ecNumber evidence="2">3.5.1.115</ecNumber>
    </recommendedName>
</protein>
<feature type="compositionally biased region" description="Low complexity" evidence="3">
    <location>
        <begin position="11"/>
        <end position="20"/>
    </location>
</feature>
<dbReference type="HAMAP" id="MF_01482">
    <property type="entry name" value="Mca"/>
    <property type="match status" value="1"/>
</dbReference>
<accession>A0A7Z0J2E5</accession>
<feature type="region of interest" description="Disordered" evidence="3">
    <location>
        <begin position="1"/>
        <end position="58"/>
    </location>
</feature>
<evidence type="ECO:0000256" key="3">
    <source>
        <dbReference type="SAM" id="MobiDB-lite"/>
    </source>
</evidence>
<dbReference type="InterPro" id="IPR024078">
    <property type="entry name" value="LmbE-like_dom_sf"/>
</dbReference>
<dbReference type="GO" id="GO:0016811">
    <property type="term" value="F:hydrolase activity, acting on carbon-nitrogen (but not peptide) bonds, in linear amides"/>
    <property type="evidence" value="ECO:0007669"/>
    <property type="project" value="TreeGrafter"/>
</dbReference>
<dbReference type="GO" id="GO:0008270">
    <property type="term" value="F:zinc ion binding"/>
    <property type="evidence" value="ECO:0007669"/>
    <property type="project" value="UniProtKB-UniRule"/>
</dbReference>
<feature type="binding site" evidence="2">
    <location>
        <position position="92"/>
    </location>
    <ligand>
        <name>Zn(2+)</name>
        <dbReference type="ChEBI" id="CHEBI:29105"/>
    </ligand>
</feature>
<comment type="cofactor">
    <cofactor evidence="2">
        <name>Zn(2+)</name>
        <dbReference type="ChEBI" id="CHEBI:29105"/>
    </cofactor>
    <text evidence="2">Binds 1 zinc ion per subunit.</text>
</comment>
<comment type="function">
    <text evidence="2">A mycothiol (MSH, N-acetylcysteinyl-glucosaminyl-inositol) S-conjugate amidase, it recycles conjugated MSH to the N-acetyl cysteine conjugate (AcCys S-conjugate, a mercapturic acid) and the MSH precursor. Involved in MSH-dependent detoxification of a number of alkylating agents and antibiotics.</text>
</comment>
<evidence type="ECO:0000256" key="2">
    <source>
        <dbReference type="HAMAP-Rule" id="MF_01482"/>
    </source>
</evidence>
<sequence>MQSSHRTLPQTSSTDASTRSSAEKSSLAGDQEGSLDTHTDPAPRAAEQPGTEHHGTDMSTDVVHTQVTGAAARSLPPSSGLRMLAVHAHPDDESSKGAAMMAAYAAAGAEVMVATATGGEQGDLLNPAAEEILQTHRDLPGVRRMEMAEAAEALNISHVWLGFADSGLPEGDPTPPLPFGSFATLPLEQAAAPLVRLVRRFRPHVILSYDEVGGYPHPDHIMSHKITVEAYRAAGDPTQYPGLGEAWEPQKLYYDRAFNPGRFEAIHNALIEAGHESPYEDRLLRFRDGSIPWMTEHKVTTQIPVGTFLEHRDRALRAHRTQVEPDGFFFATPNEFLREVWPWDDYVLVDSRVETELPEHDLFSGLR</sequence>
<evidence type="ECO:0000256" key="1">
    <source>
        <dbReference type="ARBA" id="ARBA00022833"/>
    </source>
</evidence>
<evidence type="ECO:0000313" key="4">
    <source>
        <dbReference type="EMBL" id="NYJ15638.1"/>
    </source>
</evidence>
<dbReference type="EC" id="3.5.1.115" evidence="2"/>
<name>A0A7Z0J2E5_9MICC</name>
<dbReference type="EMBL" id="JACCFQ010000001">
    <property type="protein sequence ID" value="NYJ15638.1"/>
    <property type="molecule type" value="Genomic_DNA"/>
</dbReference>
<comment type="subunit">
    <text evidence="2">Monomer.</text>
</comment>
<dbReference type="Pfam" id="PF02585">
    <property type="entry name" value="PIG-L"/>
    <property type="match status" value="1"/>
</dbReference>
<reference evidence="4 5" key="1">
    <citation type="submission" date="2020-07" db="EMBL/GenBank/DDBJ databases">
        <title>Sequencing the genomes of 1000 actinobacteria strains.</title>
        <authorList>
            <person name="Klenk H.-P."/>
        </authorList>
    </citation>
    <scope>NUCLEOTIDE SEQUENCE [LARGE SCALE GENOMIC DNA]</scope>
    <source>
        <strain evidence="4 5">DSM 15664</strain>
    </source>
</reference>